<feature type="transmembrane region" description="Helical" evidence="9">
    <location>
        <begin position="21"/>
        <end position="41"/>
    </location>
</feature>
<dbReference type="PANTHER" id="PTHR33910:SF1">
    <property type="entry name" value="PROTEIN TRANSLOCASE SUBUNIT SECE"/>
    <property type="match status" value="1"/>
</dbReference>
<comment type="function">
    <text evidence="9">Essential subunit of the Sec protein translocation channel SecYEG. Clamps together the 2 halves of SecY. May contact the channel plug during translocation.</text>
</comment>
<protein>
    <recommendedName>
        <fullName evidence="9">Protein translocase subunit SecE</fullName>
    </recommendedName>
</protein>
<dbReference type="InterPro" id="IPR001901">
    <property type="entry name" value="Translocase_SecE/Sec61-g"/>
</dbReference>
<dbReference type="Proteomes" id="UP000317421">
    <property type="component" value="Unassembled WGS sequence"/>
</dbReference>
<dbReference type="GO" id="GO:0006605">
    <property type="term" value="P:protein targeting"/>
    <property type="evidence" value="ECO:0007669"/>
    <property type="project" value="UniProtKB-UniRule"/>
</dbReference>
<evidence type="ECO:0000256" key="9">
    <source>
        <dbReference type="HAMAP-Rule" id="MF_00422"/>
    </source>
</evidence>
<dbReference type="HAMAP" id="MF_00422">
    <property type="entry name" value="SecE"/>
    <property type="match status" value="1"/>
</dbReference>
<dbReference type="EMBL" id="SJPR01000003">
    <property type="protein sequence ID" value="TWT96634.1"/>
    <property type="molecule type" value="Genomic_DNA"/>
</dbReference>
<comment type="subunit">
    <text evidence="9">Component of the Sec protein translocase complex. Heterotrimer consisting of SecY, SecE and SecG subunits. The heterotrimers can form oligomers, although 1 heterotrimer is thought to be able to translocate proteins. Interacts with the ribosome. Interacts with SecDF, and other proteins may be involved. Interacts with SecA.</text>
</comment>
<keyword evidence="6 9" id="KW-1133">Transmembrane helix</keyword>
<evidence type="ECO:0000256" key="1">
    <source>
        <dbReference type="ARBA" id="ARBA00004370"/>
    </source>
</evidence>
<evidence type="ECO:0000256" key="3">
    <source>
        <dbReference type="ARBA" id="ARBA00022475"/>
    </source>
</evidence>
<evidence type="ECO:0000256" key="6">
    <source>
        <dbReference type="ARBA" id="ARBA00022989"/>
    </source>
</evidence>
<dbReference type="GO" id="GO:0065002">
    <property type="term" value="P:intracellular protein transmembrane transport"/>
    <property type="evidence" value="ECO:0007669"/>
    <property type="project" value="UniProtKB-UniRule"/>
</dbReference>
<dbReference type="InterPro" id="IPR005807">
    <property type="entry name" value="SecE_bac"/>
</dbReference>
<comment type="subcellular location">
    <subcellularLocation>
        <location evidence="1">Membrane</location>
    </subcellularLocation>
</comment>
<keyword evidence="4 9" id="KW-0812">Transmembrane</keyword>
<reference evidence="10 11" key="1">
    <citation type="submission" date="2019-02" db="EMBL/GenBank/DDBJ databases">
        <title>Deep-cultivation of Planctomycetes and their phenomic and genomic characterization uncovers novel biology.</title>
        <authorList>
            <person name="Wiegand S."/>
            <person name="Jogler M."/>
            <person name="Boedeker C."/>
            <person name="Pinto D."/>
            <person name="Vollmers J."/>
            <person name="Rivas-Marin E."/>
            <person name="Kohn T."/>
            <person name="Peeters S.H."/>
            <person name="Heuer A."/>
            <person name="Rast P."/>
            <person name="Oberbeckmann S."/>
            <person name="Bunk B."/>
            <person name="Jeske O."/>
            <person name="Meyerdierks A."/>
            <person name="Storesund J.E."/>
            <person name="Kallscheuer N."/>
            <person name="Luecker S."/>
            <person name="Lage O.M."/>
            <person name="Pohl T."/>
            <person name="Merkel B.J."/>
            <person name="Hornburger P."/>
            <person name="Mueller R.-W."/>
            <person name="Bruemmer F."/>
            <person name="Labrenz M."/>
            <person name="Spormann A.M."/>
            <person name="Op Den Camp H."/>
            <person name="Overmann J."/>
            <person name="Amann R."/>
            <person name="Jetten M.S.M."/>
            <person name="Mascher T."/>
            <person name="Medema M.H."/>
            <person name="Devos D.P."/>
            <person name="Kaster A.-K."/>
            <person name="Ovreas L."/>
            <person name="Rohde M."/>
            <person name="Galperin M.Y."/>
            <person name="Jogler C."/>
        </authorList>
    </citation>
    <scope>NUCLEOTIDE SEQUENCE [LARGE SCALE GENOMIC DNA]</scope>
    <source>
        <strain evidence="10 11">Pla108</strain>
    </source>
</reference>
<evidence type="ECO:0000256" key="4">
    <source>
        <dbReference type="ARBA" id="ARBA00022692"/>
    </source>
</evidence>
<dbReference type="GO" id="GO:0009306">
    <property type="term" value="P:protein secretion"/>
    <property type="evidence" value="ECO:0007669"/>
    <property type="project" value="UniProtKB-UniRule"/>
</dbReference>
<sequence length="143" mass="15582">MTAYLQELFQLRLFKPKQGRNARQVTLIAIGVVLAVGAWSLKGWLEAEGASSGVALGAPLALLAVTGWAAFRLIQLPKFAEFLIAVEAEMGKVSWPTQSELFKASAVVIFVIFGLAGLLFMYDWILKYVLSGQLLTDLFGLFG</sequence>
<evidence type="ECO:0000256" key="8">
    <source>
        <dbReference type="ARBA" id="ARBA00023136"/>
    </source>
</evidence>
<dbReference type="GO" id="GO:0043952">
    <property type="term" value="P:protein transport by the Sec complex"/>
    <property type="evidence" value="ECO:0007669"/>
    <property type="project" value="UniProtKB-UniRule"/>
</dbReference>
<dbReference type="NCBIfam" id="TIGR00964">
    <property type="entry name" value="secE_bact"/>
    <property type="match status" value="1"/>
</dbReference>
<feature type="transmembrane region" description="Helical" evidence="9">
    <location>
        <begin position="53"/>
        <end position="74"/>
    </location>
</feature>
<evidence type="ECO:0000313" key="10">
    <source>
        <dbReference type="EMBL" id="TWT96634.1"/>
    </source>
</evidence>
<comment type="caution">
    <text evidence="10">The sequence shown here is derived from an EMBL/GenBank/DDBJ whole genome shotgun (WGS) entry which is preliminary data.</text>
</comment>
<keyword evidence="8 9" id="KW-0472">Membrane</keyword>
<dbReference type="GO" id="GO:0008320">
    <property type="term" value="F:protein transmembrane transporter activity"/>
    <property type="evidence" value="ECO:0007669"/>
    <property type="project" value="UniProtKB-UniRule"/>
</dbReference>
<name>A0A5C6A9H4_9BACT</name>
<accession>A0A5C6A9H4</accession>
<evidence type="ECO:0000313" key="11">
    <source>
        <dbReference type="Proteomes" id="UP000317421"/>
    </source>
</evidence>
<dbReference type="RefSeq" id="WP_146445158.1">
    <property type="nucleotide sequence ID" value="NZ_SJPR01000003.1"/>
</dbReference>
<dbReference type="PANTHER" id="PTHR33910">
    <property type="entry name" value="PROTEIN TRANSLOCASE SUBUNIT SECE"/>
    <property type="match status" value="1"/>
</dbReference>
<gene>
    <name evidence="9" type="primary">secE</name>
    <name evidence="10" type="ORF">Pla108_24080</name>
</gene>
<evidence type="ECO:0000256" key="7">
    <source>
        <dbReference type="ARBA" id="ARBA00023010"/>
    </source>
</evidence>
<organism evidence="10 11">
    <name type="scientific">Botrimarina colliarenosi</name>
    <dbReference type="NCBI Taxonomy" id="2528001"/>
    <lineage>
        <taxon>Bacteria</taxon>
        <taxon>Pseudomonadati</taxon>
        <taxon>Planctomycetota</taxon>
        <taxon>Planctomycetia</taxon>
        <taxon>Pirellulales</taxon>
        <taxon>Lacipirellulaceae</taxon>
        <taxon>Botrimarina</taxon>
    </lineage>
</organism>
<keyword evidence="5 9" id="KW-0653">Protein transport</keyword>
<dbReference type="OrthoDB" id="284370at2"/>
<dbReference type="GO" id="GO:0005886">
    <property type="term" value="C:plasma membrane"/>
    <property type="evidence" value="ECO:0007669"/>
    <property type="project" value="UniProtKB-UniRule"/>
</dbReference>
<comment type="similarity">
    <text evidence="9">Belongs to the SecE/SEC61-gamma family.</text>
</comment>
<feature type="transmembrane region" description="Helical" evidence="9">
    <location>
        <begin position="101"/>
        <end position="122"/>
    </location>
</feature>
<dbReference type="AlphaFoldDB" id="A0A5C6A9H4"/>
<keyword evidence="2 9" id="KW-0813">Transport</keyword>
<proteinExistence type="inferred from homology"/>
<evidence type="ECO:0000256" key="2">
    <source>
        <dbReference type="ARBA" id="ARBA00022448"/>
    </source>
</evidence>
<dbReference type="Gene3D" id="1.20.5.1030">
    <property type="entry name" value="Preprotein translocase secy subunit"/>
    <property type="match status" value="1"/>
</dbReference>
<evidence type="ECO:0000256" key="5">
    <source>
        <dbReference type="ARBA" id="ARBA00022927"/>
    </source>
</evidence>
<dbReference type="InterPro" id="IPR038379">
    <property type="entry name" value="SecE_sf"/>
</dbReference>
<keyword evidence="11" id="KW-1185">Reference proteome</keyword>
<keyword evidence="3 9" id="KW-1003">Cell membrane</keyword>
<keyword evidence="7 9" id="KW-0811">Translocation</keyword>
<dbReference type="Pfam" id="PF00584">
    <property type="entry name" value="SecE"/>
    <property type="match status" value="1"/>
</dbReference>
<comment type="caution">
    <text evidence="9">Lacks conserved residue(s) required for the propagation of feature annotation.</text>
</comment>